<evidence type="ECO:0000313" key="2">
    <source>
        <dbReference type="Proteomes" id="UP000267096"/>
    </source>
</evidence>
<dbReference type="GO" id="GO:0031491">
    <property type="term" value="F:nucleosome binding"/>
    <property type="evidence" value="ECO:0007669"/>
    <property type="project" value="TreeGrafter"/>
</dbReference>
<gene>
    <name evidence="1" type="ORF">ASIM_LOCUS20768</name>
</gene>
<accession>A0A0M3KK70</accession>
<dbReference type="PANTHER" id="PTHR13831">
    <property type="entry name" value="MEMBER OF THE HIR1 FAMILY OF WD-REPEAT PROTEINS"/>
    <property type="match status" value="1"/>
</dbReference>
<dbReference type="WBParaSite" id="ASIM_0002139901-mRNA-1">
    <property type="protein sequence ID" value="ASIM_0002139901-mRNA-1"/>
    <property type="gene ID" value="ASIM_0002139901"/>
</dbReference>
<name>A0A0M3KK70_ANISI</name>
<reference evidence="3" key="1">
    <citation type="submission" date="2017-02" db="UniProtKB">
        <authorList>
            <consortium name="WormBaseParasite"/>
        </authorList>
    </citation>
    <scope>IDENTIFICATION</scope>
</reference>
<proteinExistence type="predicted"/>
<dbReference type="SUPFAM" id="SSF50978">
    <property type="entry name" value="WD40 repeat-like"/>
    <property type="match status" value="1"/>
</dbReference>
<sequence length="87" mass="9836">MFRTDSLQGTQLKVTCFAVGSRDKALSVWLIPHIDRPIVVLNRLFKHSILDFSWNGLHLTICSMDGSVKSILFNANEVGRLMSDLEM</sequence>
<keyword evidence="2" id="KW-1185">Reference proteome</keyword>
<dbReference type="GO" id="GO:0006338">
    <property type="term" value="P:chromatin remodeling"/>
    <property type="evidence" value="ECO:0007669"/>
    <property type="project" value="TreeGrafter"/>
</dbReference>
<dbReference type="InterPro" id="IPR036322">
    <property type="entry name" value="WD40_repeat_dom_sf"/>
</dbReference>
<protein>
    <submittedName>
        <fullName evidence="3">Protein HIRA homolog (inferred by orthology to a C. elegans protein)</fullName>
    </submittedName>
</protein>
<evidence type="ECO:0000313" key="3">
    <source>
        <dbReference type="WBParaSite" id="ASIM_0002139901-mRNA-1"/>
    </source>
</evidence>
<dbReference type="GO" id="GO:0005634">
    <property type="term" value="C:nucleus"/>
    <property type="evidence" value="ECO:0007669"/>
    <property type="project" value="InterPro"/>
</dbReference>
<reference evidence="1 2" key="2">
    <citation type="submission" date="2018-11" db="EMBL/GenBank/DDBJ databases">
        <authorList>
            <consortium name="Pathogen Informatics"/>
        </authorList>
    </citation>
    <scope>NUCLEOTIDE SEQUENCE [LARGE SCALE GENOMIC DNA]</scope>
</reference>
<dbReference type="InterPro" id="IPR031120">
    <property type="entry name" value="HIR1-like"/>
</dbReference>
<organism evidence="3">
    <name type="scientific">Anisakis simplex</name>
    <name type="common">Herring worm</name>
    <dbReference type="NCBI Taxonomy" id="6269"/>
    <lineage>
        <taxon>Eukaryota</taxon>
        <taxon>Metazoa</taxon>
        <taxon>Ecdysozoa</taxon>
        <taxon>Nematoda</taxon>
        <taxon>Chromadorea</taxon>
        <taxon>Rhabditida</taxon>
        <taxon>Spirurina</taxon>
        <taxon>Ascaridomorpha</taxon>
        <taxon>Ascaridoidea</taxon>
        <taxon>Anisakidae</taxon>
        <taxon>Anisakis</taxon>
        <taxon>Anisakis simplex complex</taxon>
    </lineage>
</organism>
<dbReference type="Proteomes" id="UP000267096">
    <property type="component" value="Unassembled WGS sequence"/>
</dbReference>
<dbReference type="PANTHER" id="PTHR13831:SF0">
    <property type="entry name" value="PROTEIN HIRA"/>
    <property type="match status" value="1"/>
</dbReference>
<dbReference type="OrthoDB" id="1741719at2759"/>
<evidence type="ECO:0000313" key="1">
    <source>
        <dbReference type="EMBL" id="VDK79459.1"/>
    </source>
</evidence>
<dbReference type="GO" id="GO:0006351">
    <property type="term" value="P:DNA-templated transcription"/>
    <property type="evidence" value="ECO:0007669"/>
    <property type="project" value="InterPro"/>
</dbReference>
<dbReference type="EMBL" id="UYRR01040602">
    <property type="protein sequence ID" value="VDK79459.1"/>
    <property type="molecule type" value="Genomic_DNA"/>
</dbReference>
<dbReference type="AlphaFoldDB" id="A0A0M3KK70"/>
<dbReference type="GO" id="GO:0000417">
    <property type="term" value="C:HIR complex"/>
    <property type="evidence" value="ECO:0007669"/>
    <property type="project" value="TreeGrafter"/>
</dbReference>
<dbReference type="GO" id="GO:0000785">
    <property type="term" value="C:chromatin"/>
    <property type="evidence" value="ECO:0007669"/>
    <property type="project" value="TreeGrafter"/>
</dbReference>